<dbReference type="AlphaFoldDB" id="A0AAV1ECE9"/>
<reference evidence="1" key="1">
    <citation type="submission" date="2023-03" db="EMBL/GenBank/DDBJ databases">
        <authorList>
            <person name="Julca I."/>
        </authorList>
    </citation>
    <scope>NUCLEOTIDE SEQUENCE</scope>
</reference>
<organism evidence="1 2">
    <name type="scientific">Oldenlandia corymbosa var. corymbosa</name>
    <dbReference type="NCBI Taxonomy" id="529605"/>
    <lineage>
        <taxon>Eukaryota</taxon>
        <taxon>Viridiplantae</taxon>
        <taxon>Streptophyta</taxon>
        <taxon>Embryophyta</taxon>
        <taxon>Tracheophyta</taxon>
        <taxon>Spermatophyta</taxon>
        <taxon>Magnoliopsida</taxon>
        <taxon>eudicotyledons</taxon>
        <taxon>Gunneridae</taxon>
        <taxon>Pentapetalae</taxon>
        <taxon>asterids</taxon>
        <taxon>lamiids</taxon>
        <taxon>Gentianales</taxon>
        <taxon>Rubiaceae</taxon>
        <taxon>Rubioideae</taxon>
        <taxon>Spermacoceae</taxon>
        <taxon>Hedyotis-Oldenlandia complex</taxon>
        <taxon>Oldenlandia</taxon>
    </lineage>
</organism>
<name>A0AAV1ECE9_OLDCO</name>
<evidence type="ECO:0000313" key="2">
    <source>
        <dbReference type="Proteomes" id="UP001161247"/>
    </source>
</evidence>
<protein>
    <submittedName>
        <fullName evidence="1">OLC1v1018617C1</fullName>
    </submittedName>
</protein>
<evidence type="ECO:0000313" key="1">
    <source>
        <dbReference type="EMBL" id="CAI9117263.1"/>
    </source>
</evidence>
<dbReference type="Proteomes" id="UP001161247">
    <property type="component" value="Chromosome 9"/>
</dbReference>
<sequence length="356" mass="38978">MVKSRSAHDIDVRLHDSLVPVTNNCVDTVCIEKVVEFVGCKLAAAPDFFHRVVWLNSILVDPGGPKISSSSKGLFIVGKCLKFAEEFRRNDDKKGFKRLGGNSVGTVNSTMKGIECPMDTSLSTDDSSSNEEKRSVFDGTDDSIGLNLDHNASVVVLLLSDSSSGVWDTLACNSDHFGGPDNTNGIISEGDFLIYADARLGDDDRLTKSWPEVATGFQGSTYLRRLVRPICLILEDKNYFSEEGCVKPQLQNRMVADTIVIYGDHVKKQLTTGFYGNESLKITDITIRKLIAEDDGFISVTNNVLKVAAISRAFALVCSKYWNIKLDDCPVSALGVAAEMRTPLDSTIWAVIGWDC</sequence>
<proteinExistence type="predicted"/>
<accession>A0AAV1ECE9</accession>
<keyword evidence="2" id="KW-1185">Reference proteome</keyword>
<gene>
    <name evidence="1" type="ORF">OLC1_LOCUS23353</name>
</gene>
<dbReference type="EMBL" id="OX459126">
    <property type="protein sequence ID" value="CAI9117263.1"/>
    <property type="molecule type" value="Genomic_DNA"/>
</dbReference>